<evidence type="ECO:0000313" key="1">
    <source>
        <dbReference type="EMBL" id="MST97690.1"/>
    </source>
</evidence>
<dbReference type="GO" id="GO:0005975">
    <property type="term" value="P:carbohydrate metabolic process"/>
    <property type="evidence" value="ECO:0007669"/>
    <property type="project" value="InterPro"/>
</dbReference>
<dbReference type="InterPro" id="IPR008928">
    <property type="entry name" value="6-hairpin_glycosidase_sf"/>
</dbReference>
<evidence type="ECO:0000313" key="2">
    <source>
        <dbReference type="Proteomes" id="UP000435649"/>
    </source>
</evidence>
<dbReference type="EMBL" id="VUNS01000011">
    <property type="protein sequence ID" value="MST97690.1"/>
    <property type="molecule type" value="Genomic_DNA"/>
</dbReference>
<organism evidence="1 2">
    <name type="scientific">Victivallis lenta</name>
    <dbReference type="NCBI Taxonomy" id="2606640"/>
    <lineage>
        <taxon>Bacteria</taxon>
        <taxon>Pseudomonadati</taxon>
        <taxon>Lentisphaerota</taxon>
        <taxon>Lentisphaeria</taxon>
        <taxon>Victivallales</taxon>
        <taxon>Victivallaceae</taxon>
        <taxon>Victivallis</taxon>
    </lineage>
</organism>
<proteinExistence type="predicted"/>
<dbReference type="SUPFAM" id="SSF48208">
    <property type="entry name" value="Six-hairpin glycosidases"/>
    <property type="match status" value="1"/>
</dbReference>
<sequence>MERNARIAEAARRNLKWFERSGVMDPADGGWGVAERLSVAEGPALEKMLNEFPAWSRKPEGYVLEQRRADCNFEAALLFRIAAEYGIAEEAGRIGEKLLDYLYFRSGLLNRCDPAFPAGSWNWSHIKWRDVVYFDDNAWCIFIPLALADRSPEFDAKYDLRNWALILADSLVPAMRRTFGAENPQEPGTWRDPEQRWHGRLELPHWGSLAAMALSRAFLCRPAPDYREQVRRYHDYLAETLEAFTVSEHAYALLGAATAFRAFGEAADRALAERAANLILSKLDPETGNIPAEHYEAPKGTHLVDTVYTVNWSFLALQMAAKLTGDAQIAAAKEKQLELLLSIQDRSESAFFHGCWRGMFDLHAGRWGGGDCYEGGAGSIYTGWTNAPIALGLLLESRNGSLLDL</sequence>
<dbReference type="Proteomes" id="UP000435649">
    <property type="component" value="Unassembled WGS sequence"/>
</dbReference>
<gene>
    <name evidence="1" type="ORF">FYJ85_11640</name>
</gene>
<evidence type="ECO:0008006" key="3">
    <source>
        <dbReference type="Google" id="ProtNLM"/>
    </source>
</evidence>
<keyword evidence="2" id="KW-1185">Reference proteome</keyword>
<comment type="caution">
    <text evidence="1">The sequence shown here is derived from an EMBL/GenBank/DDBJ whole genome shotgun (WGS) entry which is preliminary data.</text>
</comment>
<reference evidence="1 2" key="1">
    <citation type="submission" date="2019-08" db="EMBL/GenBank/DDBJ databases">
        <title>In-depth cultivation of the pig gut microbiome towards novel bacterial diversity and tailored functional studies.</title>
        <authorList>
            <person name="Wylensek D."/>
            <person name="Hitch T.C.A."/>
            <person name="Clavel T."/>
        </authorList>
    </citation>
    <scope>NUCLEOTIDE SEQUENCE [LARGE SCALE GENOMIC DNA]</scope>
    <source>
        <strain evidence="1 2">BBE-744-WT-12</strain>
    </source>
</reference>
<name>A0A844G1W3_9BACT</name>
<accession>A0A844G1W3</accession>
<dbReference type="RefSeq" id="WP_154418707.1">
    <property type="nucleotide sequence ID" value="NZ_VUNS01000011.1"/>
</dbReference>
<protein>
    <recommendedName>
        <fullName evidence="3">Glycosyl hydrolase family 88</fullName>
    </recommendedName>
</protein>
<dbReference type="AlphaFoldDB" id="A0A844G1W3"/>